<evidence type="ECO:0000313" key="1">
    <source>
        <dbReference type="EMBL" id="KAF1034489.1"/>
    </source>
</evidence>
<organism evidence="1 2">
    <name type="scientific">Burkholderia lata (strain ATCC 17760 / DSM 23089 / LMG 22485 / NCIMB 9086 / R18194 / 383)</name>
    <dbReference type="NCBI Taxonomy" id="482957"/>
    <lineage>
        <taxon>Bacteria</taxon>
        <taxon>Pseudomonadati</taxon>
        <taxon>Pseudomonadota</taxon>
        <taxon>Betaproteobacteria</taxon>
        <taxon>Burkholderiales</taxon>
        <taxon>Burkholderiaceae</taxon>
        <taxon>Burkholderia</taxon>
        <taxon>Burkholderia cepacia complex</taxon>
    </lineage>
</organism>
<evidence type="ECO:0000313" key="2">
    <source>
        <dbReference type="Proteomes" id="UP000467522"/>
    </source>
</evidence>
<protein>
    <submittedName>
        <fullName evidence="1">Uncharacterized protein</fullName>
    </submittedName>
</protein>
<comment type="caution">
    <text evidence="1">The sequence shown here is derived from an EMBL/GenBank/DDBJ whole genome shotgun (WGS) entry which is preliminary data.</text>
</comment>
<gene>
    <name evidence="1" type="ORF">GAK33_05570</name>
</gene>
<sequence length="89" mass="9539">MPAKFAGIALCATTRRSWIATGVPAASRNPVSYPLTTLAGIARVIAMTCLTVQPIYPWSEHKVSRDVSEFIVIGNAGRLLRIDDGIRGA</sequence>
<accession>A0A833PMZ5</accession>
<dbReference type="EMBL" id="WNDV01000022">
    <property type="protein sequence ID" value="KAF1034489.1"/>
    <property type="molecule type" value="Genomic_DNA"/>
</dbReference>
<dbReference type="AlphaFoldDB" id="A0A833PMZ5"/>
<reference evidence="2" key="1">
    <citation type="journal article" date="2020" name="MBio">
        <title>Horizontal gene transfer to a defensive symbiont with a reduced genome amongst a multipartite beetle microbiome.</title>
        <authorList>
            <person name="Waterworth S.C."/>
            <person name="Florez L.V."/>
            <person name="Rees E.R."/>
            <person name="Hertweck C."/>
            <person name="Kaltenpoth M."/>
            <person name="Kwan J.C."/>
        </authorList>
    </citation>
    <scope>NUCLEOTIDE SEQUENCE [LARGE SCALE GENOMIC DNA]</scope>
</reference>
<dbReference type="Proteomes" id="UP000467522">
    <property type="component" value="Unassembled WGS sequence"/>
</dbReference>
<name>A0A833PMZ5_BURL3</name>
<proteinExistence type="predicted"/>